<gene>
    <name evidence="2" type="ORF">NDU88_003045</name>
</gene>
<dbReference type="AlphaFoldDB" id="A0AAV7M490"/>
<organism evidence="2 3">
    <name type="scientific">Pleurodeles waltl</name>
    <name type="common">Iberian ribbed newt</name>
    <dbReference type="NCBI Taxonomy" id="8319"/>
    <lineage>
        <taxon>Eukaryota</taxon>
        <taxon>Metazoa</taxon>
        <taxon>Chordata</taxon>
        <taxon>Craniata</taxon>
        <taxon>Vertebrata</taxon>
        <taxon>Euteleostomi</taxon>
        <taxon>Amphibia</taxon>
        <taxon>Batrachia</taxon>
        <taxon>Caudata</taxon>
        <taxon>Salamandroidea</taxon>
        <taxon>Salamandridae</taxon>
        <taxon>Pleurodelinae</taxon>
        <taxon>Pleurodeles</taxon>
    </lineage>
</organism>
<keyword evidence="3" id="KW-1185">Reference proteome</keyword>
<proteinExistence type="predicted"/>
<feature type="compositionally biased region" description="Basic and acidic residues" evidence="1">
    <location>
        <begin position="1"/>
        <end position="18"/>
    </location>
</feature>
<evidence type="ECO:0000313" key="3">
    <source>
        <dbReference type="Proteomes" id="UP001066276"/>
    </source>
</evidence>
<protein>
    <submittedName>
        <fullName evidence="2">Uncharacterized protein</fullName>
    </submittedName>
</protein>
<dbReference type="Proteomes" id="UP001066276">
    <property type="component" value="Chromosome 10"/>
</dbReference>
<feature type="region of interest" description="Disordered" evidence="1">
    <location>
        <begin position="1"/>
        <end position="48"/>
    </location>
</feature>
<dbReference type="EMBL" id="JANPWB010000014">
    <property type="protein sequence ID" value="KAJ1097929.1"/>
    <property type="molecule type" value="Genomic_DNA"/>
</dbReference>
<evidence type="ECO:0000313" key="2">
    <source>
        <dbReference type="EMBL" id="KAJ1097929.1"/>
    </source>
</evidence>
<reference evidence="2" key="1">
    <citation type="journal article" date="2022" name="bioRxiv">
        <title>Sequencing and chromosome-scale assembly of the giantPleurodeles waltlgenome.</title>
        <authorList>
            <person name="Brown T."/>
            <person name="Elewa A."/>
            <person name="Iarovenko S."/>
            <person name="Subramanian E."/>
            <person name="Araus A.J."/>
            <person name="Petzold A."/>
            <person name="Susuki M."/>
            <person name="Suzuki K.-i.T."/>
            <person name="Hayashi T."/>
            <person name="Toyoda A."/>
            <person name="Oliveira C."/>
            <person name="Osipova E."/>
            <person name="Leigh N.D."/>
            <person name="Simon A."/>
            <person name="Yun M.H."/>
        </authorList>
    </citation>
    <scope>NUCLEOTIDE SEQUENCE</scope>
    <source>
        <strain evidence="2">20211129_DDA</strain>
        <tissue evidence="2">Liver</tissue>
    </source>
</reference>
<evidence type="ECO:0000256" key="1">
    <source>
        <dbReference type="SAM" id="MobiDB-lite"/>
    </source>
</evidence>
<name>A0AAV7M490_PLEWA</name>
<sequence>MELRWREQDGGRSSDARIARAQRATRATRSRTWTRRARSRCGRPCPEQRRQIESPRAFRVPLGDGVALEIVTARPAGELAHNESRRLEVGALKRA</sequence>
<comment type="caution">
    <text evidence="2">The sequence shown here is derived from an EMBL/GenBank/DDBJ whole genome shotgun (WGS) entry which is preliminary data.</text>
</comment>
<accession>A0AAV7M490</accession>
<feature type="compositionally biased region" description="Basic residues" evidence="1">
    <location>
        <begin position="26"/>
        <end position="41"/>
    </location>
</feature>